<proteinExistence type="predicted"/>
<protein>
    <submittedName>
        <fullName evidence="1">Uncharacterized protein</fullName>
    </submittedName>
</protein>
<gene>
    <name evidence="1" type="ORF">HUXLEY_91</name>
</gene>
<dbReference type="RefSeq" id="YP_009293059.1">
    <property type="nucleotide sequence ID" value="NC_031127.1"/>
</dbReference>
<evidence type="ECO:0000313" key="1">
    <source>
        <dbReference type="EMBL" id="ANZ49173.1"/>
    </source>
</evidence>
<organism evidence="1 2">
    <name type="scientific">Erwinia phage vB_EamM_Huxley</name>
    <dbReference type="NCBI Taxonomy" id="1883373"/>
    <lineage>
        <taxon>Viruses</taxon>
        <taxon>Duplodnaviria</taxon>
        <taxon>Heunggongvirae</taxon>
        <taxon>Uroviricota</taxon>
        <taxon>Caudoviricetes</taxon>
        <taxon>Chimalliviridae</taxon>
        <taxon>Machinavirus</taxon>
        <taxon>Machinavirus machina</taxon>
    </lineage>
</organism>
<evidence type="ECO:0000313" key="2">
    <source>
        <dbReference type="Proteomes" id="UP000203302"/>
    </source>
</evidence>
<reference evidence="2" key="1">
    <citation type="submission" date="2016-06" db="EMBL/GenBank/DDBJ databases">
        <authorList>
            <person name="Berg J.A."/>
            <person name="Grossarth S.E."/>
            <person name="Jarvis T.M."/>
            <person name="Merrill B.D."/>
            <person name="Breakwell D.P."/>
            <person name="Hope S."/>
            <person name="Grose J.H."/>
        </authorList>
    </citation>
    <scope>NUCLEOTIDE SEQUENCE [LARGE SCALE GENOMIC DNA]</scope>
</reference>
<dbReference type="EMBL" id="KX397368">
    <property type="protein sequence ID" value="ANZ49173.1"/>
    <property type="molecule type" value="Genomic_DNA"/>
</dbReference>
<dbReference type="OrthoDB" id="10874at10239"/>
<name>A0A1B2ID22_9CAUD</name>
<dbReference type="GeneID" id="29069213"/>
<sequence>MAISSSAVVKIIESRLAAGNDTTLTAINQTISERGISAQDALDIAIQIGDILLGKGVAQDKIVENIISAYKAAAYQLLQKAGIAFQSDPGLHERLNKFFQEVRAMIKAAAQSSTGTLGGLVGTAIPGASLSVAPSAPVTSSPIGDLGGIQVGDGIPVTPAATSPGLSAVSATPLEAFAETPAAAKAAAPQQPAPKVNPVLNAPVKQIIEVEDLETYAEHELSTPRTRVSVSAKDANEKVNEFLTTGNWVEPLADLLAGKTNAVYYAGADILVRANRVTRRYLVNPTKDAEFETRIAEFTSQHESQLARLDDLYGMDDPEKIINAVTSVVQKMKENFVSFYTDMLREGAASEIVASEVARFTNVALGTMSIAVHNALSLGTNRCQSIPTNPKIELERNMDDLEFFSDILYQKTVGDNGYTTEPDFFRELFMMVASSLRKVNVRYSSGELIVRHEIAEIVIPGNYPTLKRNNVVGKHSLGATHDPVTTIFEEFVRNKPEVNVMLKADESYLLLSTGENTAPIYY</sequence>
<accession>A0A1B2ID22</accession>
<dbReference type="KEGG" id="vg:29069213"/>
<dbReference type="Proteomes" id="UP000203302">
    <property type="component" value="Segment"/>
</dbReference>